<evidence type="ECO:0000256" key="1">
    <source>
        <dbReference type="SAM" id="Phobius"/>
    </source>
</evidence>
<keyword evidence="1" id="KW-0472">Membrane</keyword>
<gene>
    <name evidence="2" type="ORF">ADINL_2863</name>
</gene>
<feature type="transmembrane region" description="Helical" evidence="1">
    <location>
        <begin position="12"/>
        <end position="29"/>
    </location>
</feature>
<dbReference type="Proteomes" id="UP000027318">
    <property type="component" value="Unassembled WGS sequence"/>
</dbReference>
<evidence type="ECO:0000313" key="3">
    <source>
        <dbReference type="Proteomes" id="UP000027318"/>
    </source>
</evidence>
<sequence length="49" mass="5460">MLFDAGSDLSIQVLQIAAAALLVMLAYRIHPVWTCLHDLDRVSFVEAFV</sequence>
<dbReference type="EMBL" id="JMSZ01000042">
    <property type="protein sequence ID" value="KDE38408.1"/>
    <property type="molecule type" value="Genomic_DNA"/>
</dbReference>
<keyword evidence="1" id="KW-0812">Transmembrane</keyword>
<keyword evidence="1" id="KW-1133">Transmembrane helix</keyword>
<reference evidence="2 3" key="1">
    <citation type="journal article" date="2005" name="Int. J. Syst. Evol. Microbiol.">
        <title>Nitrincola lacisaponensis gen. nov., sp. nov., a novel alkaliphilic bacterium isolated from an alkaline, saline lake.</title>
        <authorList>
            <person name="Dimitriu P.A."/>
            <person name="Shukla S.K."/>
            <person name="Conradt J."/>
            <person name="Marquez M.C."/>
            <person name="Ventosa A."/>
            <person name="Maglia A."/>
            <person name="Peyton B.M."/>
            <person name="Pinkart H.C."/>
            <person name="Mormile M.R."/>
        </authorList>
    </citation>
    <scope>NUCLEOTIDE SEQUENCE [LARGE SCALE GENOMIC DNA]</scope>
    <source>
        <strain evidence="2 3">4CA</strain>
    </source>
</reference>
<dbReference type="AlphaFoldDB" id="A0A063XW14"/>
<dbReference type="STRING" id="267850.ADINL_2863"/>
<keyword evidence="3" id="KW-1185">Reference proteome</keyword>
<accession>A0A063XW14</accession>
<protein>
    <submittedName>
        <fullName evidence="2">Uncharacterized protein</fullName>
    </submittedName>
</protein>
<evidence type="ECO:0000313" key="2">
    <source>
        <dbReference type="EMBL" id="KDE38408.1"/>
    </source>
</evidence>
<proteinExistence type="predicted"/>
<comment type="caution">
    <text evidence="2">The sequence shown here is derived from an EMBL/GenBank/DDBJ whole genome shotgun (WGS) entry which is preliminary data.</text>
</comment>
<organism evidence="2 3">
    <name type="scientific">Nitrincola lacisaponensis</name>
    <dbReference type="NCBI Taxonomy" id="267850"/>
    <lineage>
        <taxon>Bacteria</taxon>
        <taxon>Pseudomonadati</taxon>
        <taxon>Pseudomonadota</taxon>
        <taxon>Gammaproteobacteria</taxon>
        <taxon>Oceanospirillales</taxon>
        <taxon>Oceanospirillaceae</taxon>
        <taxon>Nitrincola</taxon>
    </lineage>
</organism>
<name>A0A063XW14_9GAMM</name>